<dbReference type="SUPFAM" id="SSF52540">
    <property type="entry name" value="P-loop containing nucleoside triphosphate hydrolases"/>
    <property type="match status" value="1"/>
</dbReference>
<dbReference type="EMBL" id="FORT01000019">
    <property type="protein sequence ID" value="SFK76172.1"/>
    <property type="molecule type" value="Genomic_DNA"/>
</dbReference>
<dbReference type="PROSITE" id="PS50893">
    <property type="entry name" value="ABC_TRANSPORTER_2"/>
    <property type="match status" value="1"/>
</dbReference>
<dbReference type="AlphaFoldDB" id="A0A1I4C513"/>
<dbReference type="RefSeq" id="WP_092275267.1">
    <property type="nucleotide sequence ID" value="NZ_BJOE01000036.1"/>
</dbReference>
<evidence type="ECO:0000256" key="2">
    <source>
        <dbReference type="ARBA" id="ARBA00022741"/>
    </source>
</evidence>
<dbReference type="Gene3D" id="3.40.50.300">
    <property type="entry name" value="P-loop containing nucleotide triphosphate hydrolases"/>
    <property type="match status" value="1"/>
</dbReference>
<reference evidence="6" key="1">
    <citation type="submission" date="2016-10" db="EMBL/GenBank/DDBJ databases">
        <authorList>
            <person name="Varghese N."/>
            <person name="Submissions S."/>
        </authorList>
    </citation>
    <scope>NUCLEOTIDE SEQUENCE [LARGE SCALE GENOMIC DNA]</scope>
    <source>
        <strain evidence="6">OK042</strain>
    </source>
</reference>
<evidence type="ECO:0000259" key="4">
    <source>
        <dbReference type="PROSITE" id="PS50893"/>
    </source>
</evidence>
<feature type="domain" description="ABC transporter" evidence="4">
    <location>
        <begin position="5"/>
        <end position="238"/>
    </location>
</feature>
<dbReference type="Pfam" id="PF00005">
    <property type="entry name" value="ABC_tran"/>
    <property type="match status" value="1"/>
</dbReference>
<dbReference type="Proteomes" id="UP000198915">
    <property type="component" value="Unassembled WGS sequence"/>
</dbReference>
<keyword evidence="2" id="KW-0547">Nucleotide-binding</keyword>
<evidence type="ECO:0000313" key="6">
    <source>
        <dbReference type="Proteomes" id="UP000198915"/>
    </source>
</evidence>
<proteinExistence type="predicted"/>
<dbReference type="GO" id="GO:0016887">
    <property type="term" value="F:ATP hydrolysis activity"/>
    <property type="evidence" value="ECO:0007669"/>
    <property type="project" value="InterPro"/>
</dbReference>
<dbReference type="InterPro" id="IPR003593">
    <property type="entry name" value="AAA+_ATPase"/>
</dbReference>
<dbReference type="PROSITE" id="PS00211">
    <property type="entry name" value="ABC_TRANSPORTER_1"/>
    <property type="match status" value="1"/>
</dbReference>
<keyword evidence="1" id="KW-0813">Transport</keyword>
<organism evidence="5 6">
    <name type="scientific">Brevibacillus centrosporus</name>
    <dbReference type="NCBI Taxonomy" id="54910"/>
    <lineage>
        <taxon>Bacteria</taxon>
        <taxon>Bacillati</taxon>
        <taxon>Bacillota</taxon>
        <taxon>Bacilli</taxon>
        <taxon>Bacillales</taxon>
        <taxon>Paenibacillaceae</taxon>
        <taxon>Brevibacillus</taxon>
    </lineage>
</organism>
<dbReference type="SMART" id="SM00382">
    <property type="entry name" value="AAA"/>
    <property type="match status" value="1"/>
</dbReference>
<evidence type="ECO:0000256" key="1">
    <source>
        <dbReference type="ARBA" id="ARBA00022448"/>
    </source>
</evidence>
<dbReference type="InterPro" id="IPR017871">
    <property type="entry name" value="ABC_transporter-like_CS"/>
</dbReference>
<keyword evidence="3 5" id="KW-0067">ATP-binding</keyword>
<dbReference type="STRING" id="1884381.SAMN05518846_11971"/>
<dbReference type="GO" id="GO:0005524">
    <property type="term" value="F:ATP binding"/>
    <property type="evidence" value="ECO:0007669"/>
    <property type="project" value="UniProtKB-KW"/>
</dbReference>
<dbReference type="InterPro" id="IPR003439">
    <property type="entry name" value="ABC_transporter-like_ATP-bd"/>
</dbReference>
<evidence type="ECO:0000256" key="3">
    <source>
        <dbReference type="ARBA" id="ARBA00022840"/>
    </source>
</evidence>
<protein>
    <submittedName>
        <fullName evidence="5">Putative ABC transport system ATP-binding protein</fullName>
    </submittedName>
</protein>
<sequence length="253" mass="28336">MKPQLEIENLGKQHATLADAWLFRHFSASVTEPEIVGILGKSGQGKSTLLRILGRLDKASQGSIRLQNKDLSLWEPEAWRMTMSYVAQQPVMLPGTVGDNLRITSVLHQRPFDEKLAKDYMEQLALEHLDWDKSAAKLSGGEKQRLALIRSLLLRPQVLLLDEVTSSLDMISKQAAERLLIDLHTRAGTTLLWITHDLEEARTACNRIWFMANGQLEEDSPSQSFFRSPHSAAARDFLNHPTSSAMAATEVQA</sequence>
<dbReference type="PANTHER" id="PTHR43423">
    <property type="entry name" value="ABC TRANSPORTER I FAMILY MEMBER 17"/>
    <property type="match status" value="1"/>
</dbReference>
<name>A0A1I4C513_9BACL</name>
<dbReference type="InterPro" id="IPR027417">
    <property type="entry name" value="P-loop_NTPase"/>
</dbReference>
<dbReference type="PANTHER" id="PTHR43423:SF1">
    <property type="entry name" value="ABC TRANSPORTER I FAMILY MEMBER 17"/>
    <property type="match status" value="1"/>
</dbReference>
<keyword evidence="6" id="KW-1185">Reference proteome</keyword>
<accession>A0A1I4C513</accession>
<evidence type="ECO:0000313" key="5">
    <source>
        <dbReference type="EMBL" id="SFK76172.1"/>
    </source>
</evidence>
<gene>
    <name evidence="5" type="ORF">SAMN05518846_11971</name>
</gene>